<accession>A0A7S7L5U0</accession>
<dbReference type="AlphaFoldDB" id="A0A7S7L5U0"/>
<evidence type="ECO:0000313" key="1">
    <source>
        <dbReference type="EMBL" id="QOY35003.1"/>
    </source>
</evidence>
<reference evidence="1 2" key="1">
    <citation type="journal article" date="2017" name="Genome Announc.">
        <title>Draft Genome Sequences of Four Alkaliphilic Bacteria Belonging to the Anaerobacillus Genus.</title>
        <authorList>
            <person name="Bassil N.M."/>
            <person name="Lloyd J.R."/>
        </authorList>
    </citation>
    <scope>NUCLEOTIDE SEQUENCE [LARGE SCALE GENOMIC DNA]</scope>
    <source>
        <strain evidence="1 2">NB2006</strain>
    </source>
</reference>
<dbReference type="KEGG" id="aia:AWH56_020160"/>
<evidence type="ECO:0000313" key="2">
    <source>
        <dbReference type="Proteomes" id="UP000180175"/>
    </source>
</evidence>
<gene>
    <name evidence="1" type="ORF">AWH56_020160</name>
</gene>
<reference evidence="1 2" key="2">
    <citation type="journal article" date="2019" name="Int. J. Syst. Evol. Microbiol.">
        <title>Anaerobacillus isosaccharinicus sp. nov., an alkaliphilic bacterium which degrades isosaccharinic acid.</title>
        <authorList>
            <person name="Bassil N.M."/>
            <person name="Lloyd J.R."/>
        </authorList>
    </citation>
    <scope>NUCLEOTIDE SEQUENCE [LARGE SCALE GENOMIC DNA]</scope>
    <source>
        <strain evidence="1 2">NB2006</strain>
    </source>
</reference>
<name>A0A7S7L5U0_9BACI</name>
<proteinExistence type="predicted"/>
<dbReference type="Proteomes" id="UP000180175">
    <property type="component" value="Chromosome"/>
</dbReference>
<protein>
    <submittedName>
        <fullName evidence="1">Uncharacterized protein</fullName>
    </submittedName>
</protein>
<sequence length="50" mass="5918">MKGEKVKCENEKKSNLVENYGLEPEMSLQNVKFATTDNKYLNEYEDEKEE</sequence>
<dbReference type="RefSeq" id="WP_169824308.1">
    <property type="nucleotide sequence ID" value="NZ_CP063356.2"/>
</dbReference>
<dbReference type="EMBL" id="CP063356">
    <property type="protein sequence ID" value="QOY35003.1"/>
    <property type="molecule type" value="Genomic_DNA"/>
</dbReference>
<organism evidence="1 2">
    <name type="scientific">Anaerobacillus isosaccharinicus</name>
    <dbReference type="NCBI Taxonomy" id="1532552"/>
    <lineage>
        <taxon>Bacteria</taxon>
        <taxon>Bacillati</taxon>
        <taxon>Bacillota</taxon>
        <taxon>Bacilli</taxon>
        <taxon>Bacillales</taxon>
        <taxon>Bacillaceae</taxon>
        <taxon>Anaerobacillus</taxon>
    </lineage>
</organism>
<keyword evidence="2" id="KW-1185">Reference proteome</keyword>